<dbReference type="CDD" id="cd02440">
    <property type="entry name" value="AdoMet_MTases"/>
    <property type="match status" value="1"/>
</dbReference>
<organism evidence="2 3">
    <name type="scientific">Aliiruegeria lutimaris</name>
    <dbReference type="NCBI Taxonomy" id="571298"/>
    <lineage>
        <taxon>Bacteria</taxon>
        <taxon>Pseudomonadati</taxon>
        <taxon>Pseudomonadota</taxon>
        <taxon>Alphaproteobacteria</taxon>
        <taxon>Rhodobacterales</taxon>
        <taxon>Roseobacteraceae</taxon>
        <taxon>Aliiruegeria</taxon>
    </lineage>
</organism>
<evidence type="ECO:0000259" key="1">
    <source>
        <dbReference type="Pfam" id="PF13649"/>
    </source>
</evidence>
<keyword evidence="2" id="KW-0808">Transferase</keyword>
<dbReference type="PANTHER" id="PTHR47739:SF1">
    <property type="entry name" value="TRNA1(VAL) (ADENINE(37)-N6)-METHYLTRANSFERASE"/>
    <property type="match status" value="1"/>
</dbReference>
<gene>
    <name evidence="2" type="ORF">SAMN04488026_100885</name>
</gene>
<feature type="domain" description="Methyltransferase" evidence="1">
    <location>
        <begin position="46"/>
        <end position="118"/>
    </location>
</feature>
<dbReference type="STRING" id="571298.SAMN04488026_100885"/>
<dbReference type="GO" id="GO:0003676">
    <property type="term" value="F:nucleic acid binding"/>
    <property type="evidence" value="ECO:0007669"/>
    <property type="project" value="InterPro"/>
</dbReference>
<dbReference type="GO" id="GO:0032259">
    <property type="term" value="P:methylation"/>
    <property type="evidence" value="ECO:0007669"/>
    <property type="project" value="UniProtKB-KW"/>
</dbReference>
<dbReference type="InterPro" id="IPR050210">
    <property type="entry name" value="tRNA_Adenine-N(6)_MTase"/>
</dbReference>
<accession>A0A1G8P730</accession>
<dbReference type="OrthoDB" id="5489421at2"/>
<evidence type="ECO:0000313" key="2">
    <source>
        <dbReference type="EMBL" id="SDI88145.1"/>
    </source>
</evidence>
<proteinExistence type="predicted"/>
<name>A0A1G8P730_9RHOB</name>
<dbReference type="RefSeq" id="WP_093151451.1">
    <property type="nucleotide sequence ID" value="NZ_FNEK01000008.1"/>
</dbReference>
<dbReference type="PROSITE" id="PS00092">
    <property type="entry name" value="N6_MTASE"/>
    <property type="match status" value="1"/>
</dbReference>
<dbReference type="SUPFAM" id="SSF53335">
    <property type="entry name" value="S-adenosyl-L-methionine-dependent methyltransferases"/>
    <property type="match status" value="1"/>
</dbReference>
<dbReference type="InterPro" id="IPR002052">
    <property type="entry name" value="DNA_methylase_N6_adenine_CS"/>
</dbReference>
<dbReference type="PANTHER" id="PTHR47739">
    <property type="entry name" value="TRNA1(VAL) (ADENINE(37)-N6)-METHYLTRANSFERASE"/>
    <property type="match status" value="1"/>
</dbReference>
<dbReference type="Pfam" id="PF13649">
    <property type="entry name" value="Methyltransf_25"/>
    <property type="match status" value="1"/>
</dbReference>
<reference evidence="2 3" key="1">
    <citation type="submission" date="2016-10" db="EMBL/GenBank/DDBJ databases">
        <authorList>
            <person name="de Groot N.N."/>
        </authorList>
    </citation>
    <scope>NUCLEOTIDE SEQUENCE [LARGE SCALE GENOMIC DNA]</scope>
    <source>
        <strain evidence="2 3">DSM 25294</strain>
    </source>
</reference>
<protein>
    <submittedName>
        <fullName evidence="2">tRNA1(Val) A37 N6-methylase TrmN6</fullName>
    </submittedName>
</protein>
<dbReference type="GO" id="GO:0008168">
    <property type="term" value="F:methyltransferase activity"/>
    <property type="evidence" value="ECO:0007669"/>
    <property type="project" value="UniProtKB-KW"/>
</dbReference>
<sequence>MTDPALRRDDYLGGRLSLWQPAKGYRAGIDPVLLASACPAKPGQSVLELGCGVGTAALCLATRVPDLVLVGVERQPEMASLARRNAAECGAHLEIVEADLTQLPPELRQRSFDHVIANPPYFQRDRSHSSPHGAREAAMGEETALADWVAVAARRLAPKGWLTMIHRPERLGDILCCLAGLGSVQIQPLLPREGRDANLILLRARKGGKAPLRLHAPVILHQGRMHEFDGEDYRPEISRLLRDGAPFPGLGAAI</sequence>
<dbReference type="EMBL" id="FNEK01000008">
    <property type="protein sequence ID" value="SDI88145.1"/>
    <property type="molecule type" value="Genomic_DNA"/>
</dbReference>
<dbReference type="InterPro" id="IPR029063">
    <property type="entry name" value="SAM-dependent_MTases_sf"/>
</dbReference>
<dbReference type="InterPro" id="IPR041698">
    <property type="entry name" value="Methyltransf_25"/>
</dbReference>
<dbReference type="Proteomes" id="UP000199382">
    <property type="component" value="Unassembled WGS sequence"/>
</dbReference>
<keyword evidence="2" id="KW-0489">Methyltransferase</keyword>
<dbReference type="AlphaFoldDB" id="A0A1G8P730"/>
<dbReference type="Gene3D" id="3.40.50.150">
    <property type="entry name" value="Vaccinia Virus protein VP39"/>
    <property type="match status" value="1"/>
</dbReference>
<keyword evidence="3" id="KW-1185">Reference proteome</keyword>
<evidence type="ECO:0000313" key="3">
    <source>
        <dbReference type="Proteomes" id="UP000199382"/>
    </source>
</evidence>